<dbReference type="SUPFAM" id="SSF53850">
    <property type="entry name" value="Periplasmic binding protein-like II"/>
    <property type="match status" value="1"/>
</dbReference>
<gene>
    <name evidence="6" type="ORF">EDC65_1114</name>
</gene>
<evidence type="ECO:0000256" key="1">
    <source>
        <dbReference type="ARBA" id="ARBA00009437"/>
    </source>
</evidence>
<dbReference type="PANTHER" id="PTHR30346">
    <property type="entry name" value="TRANSCRIPTIONAL DUAL REGULATOR HCAR-RELATED"/>
    <property type="match status" value="1"/>
</dbReference>
<dbReference type="OrthoDB" id="7260751at2"/>
<dbReference type="InterPro" id="IPR005119">
    <property type="entry name" value="LysR_subst-bd"/>
</dbReference>
<evidence type="ECO:0000313" key="7">
    <source>
        <dbReference type="Proteomes" id="UP000278222"/>
    </source>
</evidence>
<dbReference type="GO" id="GO:0003677">
    <property type="term" value="F:DNA binding"/>
    <property type="evidence" value="ECO:0007669"/>
    <property type="project" value="UniProtKB-KW"/>
</dbReference>
<evidence type="ECO:0000256" key="2">
    <source>
        <dbReference type="ARBA" id="ARBA00023015"/>
    </source>
</evidence>
<organism evidence="6 7">
    <name type="scientific">Stella humosa</name>
    <dbReference type="NCBI Taxonomy" id="94"/>
    <lineage>
        <taxon>Bacteria</taxon>
        <taxon>Pseudomonadati</taxon>
        <taxon>Pseudomonadota</taxon>
        <taxon>Alphaproteobacteria</taxon>
        <taxon>Rhodospirillales</taxon>
        <taxon>Stellaceae</taxon>
        <taxon>Stella</taxon>
    </lineage>
</organism>
<keyword evidence="4" id="KW-0804">Transcription</keyword>
<keyword evidence="2" id="KW-0805">Transcription regulation</keyword>
<keyword evidence="3" id="KW-0238">DNA-binding</keyword>
<dbReference type="EMBL" id="RJKX01000011">
    <property type="protein sequence ID" value="ROQ01927.1"/>
    <property type="molecule type" value="Genomic_DNA"/>
</dbReference>
<protein>
    <submittedName>
        <fullName evidence="6">LysR family transcriptional regulator</fullName>
    </submittedName>
</protein>
<dbReference type="RefSeq" id="WP_123688635.1">
    <property type="nucleotide sequence ID" value="NZ_AP019700.1"/>
</dbReference>
<dbReference type="InterPro" id="IPR036388">
    <property type="entry name" value="WH-like_DNA-bd_sf"/>
</dbReference>
<evidence type="ECO:0000256" key="4">
    <source>
        <dbReference type="ARBA" id="ARBA00023163"/>
    </source>
</evidence>
<comment type="caution">
    <text evidence="6">The sequence shown here is derived from an EMBL/GenBank/DDBJ whole genome shotgun (WGS) entry which is preliminary data.</text>
</comment>
<dbReference type="InterPro" id="IPR000847">
    <property type="entry name" value="LysR_HTH_N"/>
</dbReference>
<dbReference type="CDD" id="cd05466">
    <property type="entry name" value="PBP2_LTTR_substrate"/>
    <property type="match status" value="1"/>
</dbReference>
<comment type="similarity">
    <text evidence="1">Belongs to the LysR transcriptional regulatory family.</text>
</comment>
<dbReference type="SUPFAM" id="SSF46785">
    <property type="entry name" value="Winged helix' DNA-binding domain"/>
    <property type="match status" value="1"/>
</dbReference>
<dbReference type="PRINTS" id="PR00039">
    <property type="entry name" value="HTHLYSR"/>
</dbReference>
<evidence type="ECO:0000259" key="5">
    <source>
        <dbReference type="PROSITE" id="PS50931"/>
    </source>
</evidence>
<proteinExistence type="inferred from homology"/>
<sequence>MEMHEIRYFLAMCEALNFRRAAVRCNISQPALTKGIQKLEEKLGGQLFRRERNLTHLTDFGRLIRPYLEEIQSRTSAAQSAAHDFLYLDKAPLNIGIMVSIGPLRFTRFLSEFQRDNPGIELWLHEGTLEELSEKLMSGAIDLAIMGLPQPLGGRFDAMHLYAERYVAVFARGHRYEGSNQIPFSDLVTEPYIDRLSCEARALVLKQWELHETELVCTHRSHRDDWVQGLVLAGFGMAVMPEFSISAMGLKSRVLAEPELSRNVSLVSVAGRRFSPSTAKFVKDVKGFRWTPPPGP</sequence>
<dbReference type="Pfam" id="PF03466">
    <property type="entry name" value="LysR_substrate"/>
    <property type="match status" value="1"/>
</dbReference>
<keyword evidence="7" id="KW-1185">Reference proteome</keyword>
<dbReference type="Gene3D" id="1.10.10.10">
    <property type="entry name" value="Winged helix-like DNA-binding domain superfamily/Winged helix DNA-binding domain"/>
    <property type="match status" value="1"/>
</dbReference>
<dbReference type="Proteomes" id="UP000278222">
    <property type="component" value="Unassembled WGS sequence"/>
</dbReference>
<feature type="domain" description="HTH lysR-type" evidence="5">
    <location>
        <begin position="1"/>
        <end position="58"/>
    </location>
</feature>
<dbReference type="GO" id="GO:0003700">
    <property type="term" value="F:DNA-binding transcription factor activity"/>
    <property type="evidence" value="ECO:0007669"/>
    <property type="project" value="InterPro"/>
</dbReference>
<dbReference type="PROSITE" id="PS50931">
    <property type="entry name" value="HTH_LYSR"/>
    <property type="match status" value="1"/>
</dbReference>
<name>A0A3N1MGN8_9PROT</name>
<dbReference type="GO" id="GO:0032993">
    <property type="term" value="C:protein-DNA complex"/>
    <property type="evidence" value="ECO:0007669"/>
    <property type="project" value="TreeGrafter"/>
</dbReference>
<dbReference type="InterPro" id="IPR036390">
    <property type="entry name" value="WH_DNA-bd_sf"/>
</dbReference>
<dbReference type="AlphaFoldDB" id="A0A3N1MGN8"/>
<reference evidence="6 7" key="1">
    <citation type="submission" date="2018-11" db="EMBL/GenBank/DDBJ databases">
        <title>Genomic Encyclopedia of Type Strains, Phase IV (KMG-IV): sequencing the most valuable type-strain genomes for metagenomic binning, comparative biology and taxonomic classification.</title>
        <authorList>
            <person name="Goeker M."/>
        </authorList>
    </citation>
    <scope>NUCLEOTIDE SEQUENCE [LARGE SCALE GENOMIC DNA]</scope>
    <source>
        <strain evidence="6 7">DSM 5900</strain>
    </source>
</reference>
<accession>A0A3N1MGN8</accession>
<dbReference type="Pfam" id="PF00126">
    <property type="entry name" value="HTH_1"/>
    <property type="match status" value="1"/>
</dbReference>
<dbReference type="PANTHER" id="PTHR30346:SF28">
    <property type="entry name" value="HTH-TYPE TRANSCRIPTIONAL REGULATOR CYNR"/>
    <property type="match status" value="1"/>
</dbReference>
<evidence type="ECO:0000313" key="6">
    <source>
        <dbReference type="EMBL" id="ROQ01927.1"/>
    </source>
</evidence>
<evidence type="ECO:0000256" key="3">
    <source>
        <dbReference type="ARBA" id="ARBA00023125"/>
    </source>
</evidence>
<dbReference type="Gene3D" id="3.40.190.10">
    <property type="entry name" value="Periplasmic binding protein-like II"/>
    <property type="match status" value="2"/>
</dbReference>